<dbReference type="GO" id="GO:0016020">
    <property type="term" value="C:membrane"/>
    <property type="evidence" value="ECO:0007669"/>
    <property type="project" value="InterPro"/>
</dbReference>
<dbReference type="OMA" id="VELYIYI"/>
<evidence type="ECO:0000256" key="3">
    <source>
        <dbReference type="ARBA" id="ARBA00022692"/>
    </source>
</evidence>
<evidence type="ECO:0000256" key="5">
    <source>
        <dbReference type="ARBA" id="ARBA00023136"/>
    </source>
</evidence>
<evidence type="ECO:0000313" key="9">
    <source>
        <dbReference type="WBParaSite" id="HPLM_0000576401-mRNA-1"/>
    </source>
</evidence>
<reference evidence="9" key="1">
    <citation type="submission" date="2016-04" db="UniProtKB">
        <authorList>
            <consortium name="WormBaseParasite"/>
        </authorList>
    </citation>
    <scope>IDENTIFICATION</scope>
</reference>
<dbReference type="OrthoDB" id="5847472at2759"/>
<dbReference type="PANTHER" id="PTHR31216">
    <property type="entry name" value="SERPENTINE RECEPTOR CLASS BETA-1-RELATED-RELATED"/>
    <property type="match status" value="1"/>
</dbReference>
<dbReference type="GO" id="GO:0004888">
    <property type="term" value="F:transmembrane signaling receptor activity"/>
    <property type="evidence" value="ECO:0007669"/>
    <property type="project" value="InterPro"/>
</dbReference>
<comment type="similarity">
    <text evidence="2">Belongs to the nematode receptor-like protein srb family.</text>
</comment>
<feature type="transmembrane region" description="Helical" evidence="6">
    <location>
        <begin position="131"/>
        <end position="153"/>
    </location>
</feature>
<feature type="transmembrane region" description="Helical" evidence="6">
    <location>
        <begin position="240"/>
        <end position="258"/>
    </location>
</feature>
<keyword evidence="5 6" id="KW-0472">Membrane</keyword>
<feature type="transmembrane region" description="Helical" evidence="6">
    <location>
        <begin position="404"/>
        <end position="423"/>
    </location>
</feature>
<dbReference type="Pfam" id="PF10292">
    <property type="entry name" value="7TM_GPCR_Srab"/>
    <property type="match status" value="1"/>
</dbReference>
<feature type="transmembrane region" description="Helical" evidence="6">
    <location>
        <begin position="364"/>
        <end position="383"/>
    </location>
</feature>
<proteinExistence type="inferred from homology"/>
<reference evidence="7 8" key="2">
    <citation type="submission" date="2018-11" db="EMBL/GenBank/DDBJ databases">
        <authorList>
            <consortium name="Pathogen Informatics"/>
        </authorList>
    </citation>
    <scope>NUCLEOTIDE SEQUENCE [LARGE SCALE GENOMIC DNA]</scope>
    <source>
        <strain evidence="7 8">MHpl1</strain>
    </source>
</reference>
<keyword evidence="4 6" id="KW-1133">Transmembrane helix</keyword>
<feature type="transmembrane region" description="Helical" evidence="6">
    <location>
        <begin position="86"/>
        <end position="106"/>
    </location>
</feature>
<dbReference type="InterPro" id="IPR019408">
    <property type="entry name" value="7TM_GPCR_serpentine_rcpt_Srab"/>
</dbReference>
<keyword evidence="8" id="KW-1185">Reference proteome</keyword>
<feature type="transmembrane region" description="Helical" evidence="6">
    <location>
        <begin position="165"/>
        <end position="190"/>
    </location>
</feature>
<dbReference type="WBParaSite" id="HPLM_0000576401-mRNA-1">
    <property type="protein sequence ID" value="HPLM_0000576401-mRNA-1"/>
    <property type="gene ID" value="HPLM_0000576401"/>
</dbReference>
<comment type="subcellular location">
    <subcellularLocation>
        <location evidence="1">Membrane</location>
        <topology evidence="1">Multi-pass membrane protein</topology>
    </subcellularLocation>
</comment>
<dbReference type="GO" id="GO:0007606">
    <property type="term" value="P:sensory perception of chemical stimulus"/>
    <property type="evidence" value="ECO:0007669"/>
    <property type="project" value="InterPro"/>
</dbReference>
<evidence type="ECO:0000313" key="7">
    <source>
        <dbReference type="EMBL" id="VDO26997.1"/>
    </source>
</evidence>
<evidence type="ECO:0000256" key="4">
    <source>
        <dbReference type="ARBA" id="ARBA00022989"/>
    </source>
</evidence>
<dbReference type="InterPro" id="IPR002184">
    <property type="entry name" value="7TM_GPCR_serpentine_rcpt_Srb"/>
</dbReference>
<feature type="transmembrane region" description="Helical" evidence="6">
    <location>
        <begin position="321"/>
        <end position="344"/>
    </location>
</feature>
<organism evidence="9">
    <name type="scientific">Haemonchus placei</name>
    <name type="common">Barber's pole worm</name>
    <dbReference type="NCBI Taxonomy" id="6290"/>
    <lineage>
        <taxon>Eukaryota</taxon>
        <taxon>Metazoa</taxon>
        <taxon>Ecdysozoa</taxon>
        <taxon>Nematoda</taxon>
        <taxon>Chromadorea</taxon>
        <taxon>Rhabditida</taxon>
        <taxon>Rhabditina</taxon>
        <taxon>Rhabditomorpha</taxon>
        <taxon>Strongyloidea</taxon>
        <taxon>Trichostrongylidae</taxon>
        <taxon>Haemonchus</taxon>
    </lineage>
</organism>
<dbReference type="PANTHER" id="PTHR31216:SF11">
    <property type="entry name" value="SERPENTINE RECEPTOR CLASS BETA-16-RELATED"/>
    <property type="match status" value="1"/>
</dbReference>
<feature type="transmembrane region" description="Helical" evidence="6">
    <location>
        <begin position="210"/>
        <end position="228"/>
    </location>
</feature>
<evidence type="ECO:0000256" key="1">
    <source>
        <dbReference type="ARBA" id="ARBA00004141"/>
    </source>
</evidence>
<protein>
    <submittedName>
        <fullName evidence="9">Serpentine receptor class gamma</fullName>
    </submittedName>
</protein>
<dbReference type="AlphaFoldDB" id="A0A158QL45"/>
<keyword evidence="3 6" id="KW-0812">Transmembrane</keyword>
<name>A0A158QL45_HAEPC</name>
<evidence type="ECO:0000256" key="6">
    <source>
        <dbReference type="SAM" id="Phobius"/>
    </source>
</evidence>
<feature type="transmembrane region" description="Helical" evidence="6">
    <location>
        <begin position="41"/>
        <end position="61"/>
    </location>
</feature>
<sequence>MLYFLLSLFCLTFDVFNIIVKVHHLTVSFLFVSPCDIIMPKAFFIAASLPLFYSIGAAQFAQMSMIVERWIATIFVRDYESGYRKLGPVLIAATVIINGCSMYIMYYGETFEVPQWNARSMPSTTYPRSSVVLLTLLILNFISLLVTIALMTLSSKFQSNENAIVSNLLFMISSLQFVTSLLAQLCGLYLRSYQFKNPLRFALRENFDLFNYYTLLLPILSTVYFKKVKRRRIKDITNKINVLINCCSTYIMYYGETFDAPQWNARMMPSTTYPQSSVVILTLLILNFISLLVTIALYIFSRMRRKTMTLSSKFQSNENAIVSNLLFMISSLQFATSFFAQMFGLYLRSYQSNNPLRFAFRENFDLFNCYTLLLPILSTIYFVKVKRRRIKDITNKINLLSTLPLLNATSSSLAAAILSRMILRQLRDFQYKDCGNPTFKHPKMQLVTPIDSDTFVIADEKSVSEE</sequence>
<evidence type="ECO:0000256" key="2">
    <source>
        <dbReference type="ARBA" id="ARBA00006860"/>
    </source>
</evidence>
<gene>
    <name evidence="7" type="ORF">HPLM_LOCUS5756</name>
</gene>
<evidence type="ECO:0000313" key="8">
    <source>
        <dbReference type="Proteomes" id="UP000268014"/>
    </source>
</evidence>
<dbReference type="EMBL" id="UZAF01016385">
    <property type="protein sequence ID" value="VDO26997.1"/>
    <property type="molecule type" value="Genomic_DNA"/>
</dbReference>
<dbReference type="Proteomes" id="UP000268014">
    <property type="component" value="Unassembled WGS sequence"/>
</dbReference>
<accession>A0A158QL45</accession>
<feature type="transmembrane region" description="Helical" evidence="6">
    <location>
        <begin position="278"/>
        <end position="300"/>
    </location>
</feature>